<evidence type="ECO:0000259" key="1">
    <source>
        <dbReference type="SMART" id="SM01145"/>
    </source>
</evidence>
<dbReference type="EnsemblMetazoa" id="SMAR013637-RA">
    <property type="protein sequence ID" value="SMAR013637-PA"/>
    <property type="gene ID" value="SMAR013637"/>
</dbReference>
<reference evidence="2" key="2">
    <citation type="submission" date="2015-02" db="UniProtKB">
        <authorList>
            <consortium name="EnsemblMetazoa"/>
        </authorList>
    </citation>
    <scope>IDENTIFICATION</scope>
</reference>
<dbReference type="EMBL" id="JH430271">
    <property type="status" value="NOT_ANNOTATED_CDS"/>
    <property type="molecule type" value="Genomic_DNA"/>
</dbReference>
<dbReference type="Proteomes" id="UP000014500">
    <property type="component" value="Unassembled WGS sequence"/>
</dbReference>
<protein>
    <recommendedName>
        <fullName evidence="1">MUN domain-containing protein</fullName>
    </recommendedName>
</protein>
<dbReference type="GO" id="GO:0016079">
    <property type="term" value="P:synaptic vesicle exocytosis"/>
    <property type="evidence" value="ECO:0007669"/>
    <property type="project" value="InterPro"/>
</dbReference>
<sequence length="77" mass="8696">MKDIVTPVPPEEVRNMIKKCLENAALVNYTRLSAEAKVEEDLSGEVQVSSSKKLEDLIHLAELCVDLLQQNEEHYAE</sequence>
<dbReference type="HOGENOM" id="CLU_2645190_0_0_1"/>
<proteinExistence type="predicted"/>
<dbReference type="InterPro" id="IPR033227">
    <property type="entry name" value="CAPS"/>
</dbReference>
<dbReference type="AlphaFoldDB" id="T1JIF6"/>
<organism evidence="2 3">
    <name type="scientific">Strigamia maritima</name>
    <name type="common">European centipede</name>
    <name type="synonym">Geophilus maritimus</name>
    <dbReference type="NCBI Taxonomy" id="126957"/>
    <lineage>
        <taxon>Eukaryota</taxon>
        <taxon>Metazoa</taxon>
        <taxon>Ecdysozoa</taxon>
        <taxon>Arthropoda</taxon>
        <taxon>Myriapoda</taxon>
        <taxon>Chilopoda</taxon>
        <taxon>Pleurostigmophora</taxon>
        <taxon>Geophilomorpha</taxon>
        <taxon>Linotaeniidae</taxon>
        <taxon>Strigamia</taxon>
    </lineage>
</organism>
<dbReference type="PANTHER" id="PTHR12166:SF8">
    <property type="entry name" value="CALCIUM-DEPENDENT SECRETION ACTIVATOR"/>
    <property type="match status" value="1"/>
</dbReference>
<dbReference type="SMART" id="SM01145">
    <property type="entry name" value="DUF1041"/>
    <property type="match status" value="1"/>
</dbReference>
<dbReference type="InterPro" id="IPR010439">
    <property type="entry name" value="MUN_dom"/>
</dbReference>
<dbReference type="GO" id="GO:0098793">
    <property type="term" value="C:presynapse"/>
    <property type="evidence" value="ECO:0007669"/>
    <property type="project" value="GOC"/>
</dbReference>
<dbReference type="Pfam" id="PF06292">
    <property type="entry name" value="MUN"/>
    <property type="match status" value="1"/>
</dbReference>
<keyword evidence="3" id="KW-1185">Reference proteome</keyword>
<dbReference type="STRING" id="126957.T1JIF6"/>
<feature type="domain" description="MUN" evidence="1">
    <location>
        <begin position="14"/>
        <end position="76"/>
    </location>
</feature>
<accession>T1JIF6</accession>
<reference evidence="3" key="1">
    <citation type="submission" date="2011-05" db="EMBL/GenBank/DDBJ databases">
        <authorList>
            <person name="Richards S.R."/>
            <person name="Qu J."/>
            <person name="Jiang H."/>
            <person name="Jhangiani S.N."/>
            <person name="Agravi P."/>
            <person name="Goodspeed R."/>
            <person name="Gross S."/>
            <person name="Mandapat C."/>
            <person name="Jackson L."/>
            <person name="Mathew T."/>
            <person name="Pu L."/>
            <person name="Thornton R."/>
            <person name="Saada N."/>
            <person name="Wilczek-Boney K.B."/>
            <person name="Lee S."/>
            <person name="Kovar C."/>
            <person name="Wu Y."/>
            <person name="Scherer S.E."/>
            <person name="Worley K.C."/>
            <person name="Muzny D.M."/>
            <person name="Gibbs R."/>
        </authorList>
    </citation>
    <scope>NUCLEOTIDE SEQUENCE</scope>
    <source>
        <strain evidence="3">Brora</strain>
    </source>
</reference>
<dbReference type="eggNOG" id="KOG3543">
    <property type="taxonomic scope" value="Eukaryota"/>
</dbReference>
<dbReference type="OMA" id="IRKCLVQ"/>
<dbReference type="GO" id="GO:1990504">
    <property type="term" value="P:dense core granule exocytosis"/>
    <property type="evidence" value="ECO:0007669"/>
    <property type="project" value="InterPro"/>
</dbReference>
<evidence type="ECO:0000313" key="3">
    <source>
        <dbReference type="Proteomes" id="UP000014500"/>
    </source>
</evidence>
<evidence type="ECO:0000313" key="2">
    <source>
        <dbReference type="EnsemblMetazoa" id="SMAR013637-PA"/>
    </source>
</evidence>
<dbReference type="PANTHER" id="PTHR12166">
    <property type="entry name" value="CALCIUM-DEPENDENT SECRETION ACTIVATOR"/>
    <property type="match status" value="1"/>
</dbReference>
<name>T1JIF6_STRMM</name>